<keyword evidence="1" id="KW-1133">Transmembrane helix</keyword>
<dbReference type="EMBL" id="JAAIWM010000001">
    <property type="protein sequence ID" value="NEY71068.1"/>
    <property type="molecule type" value="Genomic_DNA"/>
</dbReference>
<reference evidence="2 3" key="1">
    <citation type="submission" date="2020-02" db="EMBL/GenBank/DDBJ databases">
        <title>Bacillus aquiflavi sp. nov., isolated from yellow water of strong flavor Chinese baijiu in Yibin region of China.</title>
        <authorList>
            <person name="Xie J."/>
        </authorList>
    </citation>
    <scope>NUCLEOTIDE SEQUENCE [LARGE SCALE GENOMIC DNA]</scope>
    <source>
        <strain evidence="2 3">SA4</strain>
    </source>
</reference>
<comment type="caution">
    <text evidence="2">The sequence shown here is derived from an EMBL/GenBank/DDBJ whole genome shotgun (WGS) entry which is preliminary data.</text>
</comment>
<keyword evidence="1" id="KW-0472">Membrane</keyword>
<feature type="transmembrane region" description="Helical" evidence="1">
    <location>
        <begin position="35"/>
        <end position="54"/>
    </location>
</feature>
<dbReference type="RefSeq" id="WP_163178220.1">
    <property type="nucleotide sequence ID" value="NZ_JAAIWM010000001.1"/>
</dbReference>
<evidence type="ECO:0000256" key="1">
    <source>
        <dbReference type="SAM" id="Phobius"/>
    </source>
</evidence>
<accession>A0A6M0Q7I4</accession>
<feature type="transmembrane region" description="Helical" evidence="1">
    <location>
        <begin position="75"/>
        <end position="95"/>
    </location>
</feature>
<evidence type="ECO:0000313" key="2">
    <source>
        <dbReference type="EMBL" id="NEY71068.1"/>
    </source>
</evidence>
<dbReference type="Proteomes" id="UP000481043">
    <property type="component" value="Unassembled WGS sequence"/>
</dbReference>
<evidence type="ECO:0000313" key="3">
    <source>
        <dbReference type="Proteomes" id="UP000481043"/>
    </source>
</evidence>
<keyword evidence="3" id="KW-1185">Reference proteome</keyword>
<protein>
    <submittedName>
        <fullName evidence="2">Uncharacterized protein</fullName>
    </submittedName>
</protein>
<organism evidence="2 3">
    <name type="scientific">Bacillus mesophilus</name>
    <dbReference type="NCBI Taxonomy" id="1808955"/>
    <lineage>
        <taxon>Bacteria</taxon>
        <taxon>Bacillati</taxon>
        <taxon>Bacillota</taxon>
        <taxon>Bacilli</taxon>
        <taxon>Bacillales</taxon>
        <taxon>Bacillaceae</taxon>
        <taxon>Bacillus</taxon>
    </lineage>
</organism>
<sequence>MKSINSSRKNTDHQDLEFIEMMRGALEPKIGKNRLLELVLTELNVFYYSIFVWFKKPKVEVGKTFTYYKSSQIKTIVIVFSILIVGEGVLFHYLIQRWNEVIAWIFTVLNVYGFLYLIGLYHSVKYLPHVIRDGKLIIRLGFQGSIEVEIDNIEHITKAKELDLGVKAPKDTYYSLLQIDSPQYEITLREPIEMKASYGIKKNVSKVVFRADEPTKMIEEITSNLVRFQDDRDIIN</sequence>
<name>A0A6M0Q7I4_9BACI</name>
<proteinExistence type="predicted"/>
<feature type="transmembrane region" description="Helical" evidence="1">
    <location>
        <begin position="101"/>
        <end position="122"/>
    </location>
</feature>
<keyword evidence="1" id="KW-0812">Transmembrane</keyword>
<dbReference type="AlphaFoldDB" id="A0A6M0Q7I4"/>
<gene>
    <name evidence="2" type="ORF">G4D63_04855</name>
</gene>